<evidence type="ECO:0000259" key="1">
    <source>
        <dbReference type="Pfam" id="PF13508"/>
    </source>
</evidence>
<evidence type="ECO:0000313" key="2">
    <source>
        <dbReference type="EMBL" id="ETS79398.1"/>
    </source>
</evidence>
<dbReference type="PANTHER" id="PTHR42791">
    <property type="entry name" value="GNAT FAMILY ACETYLTRANSFERASE"/>
    <property type="match status" value="1"/>
</dbReference>
<protein>
    <recommendedName>
        <fullName evidence="1">N-acetyltransferase domain-containing protein</fullName>
    </recommendedName>
</protein>
<feature type="domain" description="N-acetyltransferase" evidence="1">
    <location>
        <begin position="180"/>
        <end position="233"/>
    </location>
</feature>
<dbReference type="HOGENOM" id="CLU_060131_2_0_1"/>
<dbReference type="SUPFAM" id="SSF55729">
    <property type="entry name" value="Acyl-CoA N-acyltransferases (Nat)"/>
    <property type="match status" value="1"/>
</dbReference>
<dbReference type="GO" id="GO:0016747">
    <property type="term" value="F:acyltransferase activity, transferring groups other than amino-acyl groups"/>
    <property type="evidence" value="ECO:0007669"/>
    <property type="project" value="InterPro"/>
</dbReference>
<dbReference type="InterPro" id="IPR016181">
    <property type="entry name" value="Acyl_CoA_acyltransferase"/>
</dbReference>
<dbReference type="PANTHER" id="PTHR42791:SF2">
    <property type="entry name" value="N-ACETYLTRANSFERASE DOMAIN-CONTAINING PROTEIN"/>
    <property type="match status" value="1"/>
</dbReference>
<dbReference type="InterPro" id="IPR052523">
    <property type="entry name" value="Trichothecene_AcTrans"/>
</dbReference>
<dbReference type="RefSeq" id="XP_007836023.1">
    <property type="nucleotide sequence ID" value="XM_007837832.1"/>
</dbReference>
<dbReference type="CDD" id="cd04301">
    <property type="entry name" value="NAT_SF"/>
    <property type="match status" value="1"/>
</dbReference>
<dbReference type="OMA" id="DANPEHM"/>
<evidence type="ECO:0000313" key="3">
    <source>
        <dbReference type="Proteomes" id="UP000030651"/>
    </source>
</evidence>
<dbReference type="Proteomes" id="UP000030651">
    <property type="component" value="Unassembled WGS sequence"/>
</dbReference>
<dbReference type="Pfam" id="PF13508">
    <property type="entry name" value="Acetyltransf_7"/>
    <property type="match status" value="1"/>
</dbReference>
<dbReference type="Gene3D" id="3.40.630.30">
    <property type="match status" value="1"/>
</dbReference>
<dbReference type="AlphaFoldDB" id="W3WZT9"/>
<accession>W3WZT9</accession>
<keyword evidence="3" id="KW-1185">Reference proteome</keyword>
<reference evidence="3" key="1">
    <citation type="journal article" date="2015" name="BMC Genomics">
        <title>Genomic and transcriptomic analysis of the endophytic fungus Pestalotiopsis fici reveals its lifestyle and high potential for synthesis of natural products.</title>
        <authorList>
            <person name="Wang X."/>
            <person name="Zhang X."/>
            <person name="Liu L."/>
            <person name="Xiang M."/>
            <person name="Wang W."/>
            <person name="Sun X."/>
            <person name="Che Y."/>
            <person name="Guo L."/>
            <person name="Liu G."/>
            <person name="Guo L."/>
            <person name="Wang C."/>
            <person name="Yin W.B."/>
            <person name="Stadler M."/>
            <person name="Zhang X."/>
            <person name="Liu X."/>
        </authorList>
    </citation>
    <scope>NUCLEOTIDE SEQUENCE [LARGE SCALE GENOMIC DNA]</scope>
    <source>
        <strain evidence="3">W106-1 / CGMCC3.15140</strain>
    </source>
</reference>
<proteinExistence type="predicted"/>
<dbReference type="InParanoid" id="W3WZT9"/>
<organism evidence="2 3">
    <name type="scientific">Pestalotiopsis fici (strain W106-1 / CGMCC3.15140)</name>
    <dbReference type="NCBI Taxonomy" id="1229662"/>
    <lineage>
        <taxon>Eukaryota</taxon>
        <taxon>Fungi</taxon>
        <taxon>Dikarya</taxon>
        <taxon>Ascomycota</taxon>
        <taxon>Pezizomycotina</taxon>
        <taxon>Sordariomycetes</taxon>
        <taxon>Xylariomycetidae</taxon>
        <taxon>Amphisphaeriales</taxon>
        <taxon>Sporocadaceae</taxon>
        <taxon>Pestalotiopsis</taxon>
    </lineage>
</organism>
<gene>
    <name evidence="2" type="ORF">PFICI_09251</name>
</gene>
<name>W3WZT9_PESFW</name>
<dbReference type="GeneID" id="19274264"/>
<dbReference type="OrthoDB" id="4738875at2759"/>
<dbReference type="InterPro" id="IPR000182">
    <property type="entry name" value="GNAT_dom"/>
</dbReference>
<sequence length="272" mass="31067">MSDEPASHIVVRVATMEDLDDLTKIAQAGFPDDPEFDYRFPHRQKYPDDHWRWTRREYEGYLNQPDKYAVLLATLPTNQKSDEYNDEHKQERELNRSWPVSVALAVWDMAVTTESQVSGLFPLHASGKVINCGRPLISLYPVDIGIDQRRDANPEHMLEFANTLSSAFETHFAKYAGNQIHLWLLTTHPDFRRRGAGSALCRWGLQLAQKRGQPVTVLASWMGKTLYEQLGFQTLGIVVVQVPSEEEKLEVSCLERKPEHEMTSGRGSCIIL</sequence>
<dbReference type="KEGG" id="pfy:PFICI_09251"/>
<dbReference type="eggNOG" id="ENOG502SNS3">
    <property type="taxonomic scope" value="Eukaryota"/>
</dbReference>
<dbReference type="EMBL" id="KI912114">
    <property type="protein sequence ID" value="ETS79398.1"/>
    <property type="molecule type" value="Genomic_DNA"/>
</dbReference>